<keyword evidence="2" id="KW-1185">Reference proteome</keyword>
<dbReference type="OrthoDB" id="3984904at2759"/>
<comment type="caution">
    <text evidence="1">The sequence shown here is derived from an EMBL/GenBank/DDBJ whole genome shotgun (WGS) entry which is preliminary data.</text>
</comment>
<accession>A0A1B7SE76</accession>
<evidence type="ECO:0000313" key="2">
    <source>
        <dbReference type="Proteomes" id="UP000788993"/>
    </source>
</evidence>
<dbReference type="Proteomes" id="UP000788993">
    <property type="component" value="Unassembled WGS sequence"/>
</dbReference>
<reference evidence="1" key="2">
    <citation type="submission" date="2021-01" db="EMBL/GenBank/DDBJ databases">
        <authorList>
            <person name="Schikora-Tamarit M.A."/>
        </authorList>
    </citation>
    <scope>NUCLEOTIDE SEQUENCE</scope>
    <source>
        <strain evidence="1">NCAIM Y.01608</strain>
    </source>
</reference>
<dbReference type="RefSeq" id="XP_018209751.1">
    <property type="nucleotide sequence ID" value="XM_018356975.1"/>
</dbReference>
<reference evidence="1" key="1">
    <citation type="journal article" date="2021" name="Open Biol.">
        <title>Shared evolutionary footprints suggest mitochondrial oxidative damage underlies multiple complex I losses in fungi.</title>
        <authorList>
            <person name="Schikora-Tamarit M.A."/>
            <person name="Marcet-Houben M."/>
            <person name="Nosek J."/>
            <person name="Gabaldon T."/>
        </authorList>
    </citation>
    <scope>NUCLEOTIDE SEQUENCE</scope>
    <source>
        <strain evidence="1">NCAIM Y.01608</strain>
    </source>
</reference>
<dbReference type="EMBL" id="JAEUBD010001178">
    <property type="protein sequence ID" value="KAH3664671.1"/>
    <property type="molecule type" value="Genomic_DNA"/>
</dbReference>
<organism evidence="1 2">
    <name type="scientific">Ogataea polymorpha</name>
    <dbReference type="NCBI Taxonomy" id="460523"/>
    <lineage>
        <taxon>Eukaryota</taxon>
        <taxon>Fungi</taxon>
        <taxon>Dikarya</taxon>
        <taxon>Ascomycota</taxon>
        <taxon>Saccharomycotina</taxon>
        <taxon>Pichiomycetes</taxon>
        <taxon>Pichiales</taxon>
        <taxon>Pichiaceae</taxon>
        <taxon>Ogataea</taxon>
    </lineage>
</organism>
<gene>
    <name evidence="1" type="ORF">OGATHE_003486</name>
</gene>
<evidence type="ECO:0000313" key="1">
    <source>
        <dbReference type="EMBL" id="KAH3664671.1"/>
    </source>
</evidence>
<dbReference type="AlphaFoldDB" id="A0A1B7SE76"/>
<sequence>MRVKMTPKCILNLNTASRCFVKLQGTTIPTKSFASFSRSQYSYADKYNQKDMNKTPELRETVSNNGGAGLVEHSSMTIIKNAGDAHPSYNDHISAHNGFTPLVSGSGAVSGHGFISTGDIQE</sequence>
<name>A0A1B7SE76_9ASCO</name>
<proteinExistence type="predicted"/>
<protein>
    <submittedName>
        <fullName evidence="1">Uncharacterized protein</fullName>
    </submittedName>
</protein>